<sequence length="233" mass="26560">MRQVGDDIWVHEDSMKMLGTKLGLRMTIVRLEGGRLWVHSPTAISPSLQQEINALGSVRYLVAANNHHSRWLQDWIDVYPDAEVYVSAGIPRKVPLSNYHILQRGMENVWQGDLEWQTMPAVPMFNETVFFHLRSSSLIVTDLVQNYPENPNKAGLAGAMTKYVFEPIGFKGCCVAPPLKMGFTIKDKPAFHRFLQSVQEWSFDKIIVTHGDIIEDDAKDVFASLTSRFRRDL</sequence>
<dbReference type="Proteomes" id="UP001186452">
    <property type="component" value="Unassembled WGS sequence"/>
</dbReference>
<dbReference type="Pfam" id="PF14234">
    <property type="entry name" value="DUF4336"/>
    <property type="match status" value="1"/>
</dbReference>
<evidence type="ECO:0000313" key="2">
    <source>
        <dbReference type="Proteomes" id="UP001186452"/>
    </source>
</evidence>
<comment type="caution">
    <text evidence="1">The sequence shown here is derived from an EMBL/GenBank/DDBJ whole genome shotgun (WGS) entry which is preliminary data.</text>
</comment>
<proteinExistence type="predicted"/>
<keyword evidence="2" id="KW-1185">Reference proteome</keyword>
<dbReference type="SUPFAM" id="SSF56281">
    <property type="entry name" value="Metallo-hydrolase/oxidoreductase"/>
    <property type="match status" value="1"/>
</dbReference>
<dbReference type="PANTHER" id="PTHR33835:SF1">
    <property type="entry name" value="METALLO-BETA-LACTAMASE DOMAIN-CONTAINING PROTEIN"/>
    <property type="match status" value="1"/>
</dbReference>
<organism evidence="1 2">
    <name type="scientific">Photobacterium rosenbergii</name>
    <dbReference type="NCBI Taxonomy" id="294936"/>
    <lineage>
        <taxon>Bacteria</taxon>
        <taxon>Pseudomonadati</taxon>
        <taxon>Pseudomonadota</taxon>
        <taxon>Gammaproteobacteria</taxon>
        <taxon>Vibrionales</taxon>
        <taxon>Vibrionaceae</taxon>
        <taxon>Photobacterium</taxon>
    </lineage>
</organism>
<dbReference type="RefSeq" id="WP_317520719.1">
    <property type="nucleotide sequence ID" value="NZ_JAWJZI010000001.1"/>
</dbReference>
<dbReference type="Gene3D" id="3.60.15.10">
    <property type="entry name" value="Ribonuclease Z/Hydroxyacylglutathione hydrolase-like"/>
    <property type="match status" value="1"/>
</dbReference>
<reference evidence="1 2" key="1">
    <citation type="submission" date="2023-10" db="EMBL/GenBank/DDBJ databases">
        <title>Marine bacteria isolated from horseshoe crab.</title>
        <authorList>
            <person name="Cheng T.H."/>
        </authorList>
    </citation>
    <scope>NUCLEOTIDE SEQUENCE [LARGE SCALE GENOMIC DNA]</scope>
    <source>
        <strain evidence="1 2">HSC6</strain>
    </source>
</reference>
<evidence type="ECO:0000313" key="1">
    <source>
        <dbReference type="EMBL" id="MDV5168079.1"/>
    </source>
</evidence>
<gene>
    <name evidence="1" type="ORF">R2X38_03570</name>
</gene>
<dbReference type="InterPro" id="IPR036866">
    <property type="entry name" value="RibonucZ/Hydroxyglut_hydro"/>
</dbReference>
<dbReference type="PANTHER" id="PTHR33835">
    <property type="entry name" value="YALI0C07656P"/>
    <property type="match status" value="1"/>
</dbReference>
<name>A0ABU3ZD91_9GAMM</name>
<dbReference type="EMBL" id="JAWJZI010000001">
    <property type="protein sequence ID" value="MDV5168079.1"/>
    <property type="molecule type" value="Genomic_DNA"/>
</dbReference>
<accession>A0ABU3ZD91</accession>
<protein>
    <submittedName>
        <fullName evidence="1">DUF4336 domain-containing protein</fullName>
    </submittedName>
</protein>
<dbReference type="InterPro" id="IPR025638">
    <property type="entry name" value="DUF4336"/>
</dbReference>